<dbReference type="PIR" id="B86316">
    <property type="entry name" value="B86316"/>
</dbReference>
<name>Q9LM38_ARATH</name>
<keyword evidence="1" id="KW-0472">Membrane</keyword>
<keyword evidence="1" id="KW-1133">Transmembrane helix</keyword>
<organism evidence="2">
    <name type="scientific">Arabidopsis thaliana</name>
    <name type="common">Mouse-ear cress</name>
    <dbReference type="NCBI Taxonomy" id="3702"/>
    <lineage>
        <taxon>Eukaryota</taxon>
        <taxon>Viridiplantae</taxon>
        <taxon>Streptophyta</taxon>
        <taxon>Embryophyta</taxon>
        <taxon>Tracheophyta</taxon>
        <taxon>Spermatophyta</taxon>
        <taxon>Magnoliopsida</taxon>
        <taxon>eudicotyledons</taxon>
        <taxon>Gunneridae</taxon>
        <taxon>Pentapetalae</taxon>
        <taxon>rosids</taxon>
        <taxon>malvids</taxon>
        <taxon>Brassicales</taxon>
        <taxon>Brassicaceae</taxon>
        <taxon>Camelineae</taxon>
        <taxon>Arabidopsis</taxon>
    </lineage>
</organism>
<evidence type="ECO:0000256" key="1">
    <source>
        <dbReference type="SAM" id="Phobius"/>
    </source>
</evidence>
<proteinExistence type="predicted"/>
<accession>Q9LM38</accession>
<keyword evidence="1" id="KW-0812">Transmembrane</keyword>
<reference evidence="2" key="3">
    <citation type="submission" date="2000-06" db="EMBL/GenBank/DDBJ databases">
        <authorList>
            <person name="Shinn P."/>
            <person name="Brooks S."/>
            <person name="Buehler E."/>
            <person name="Chao Q."/>
            <person name="Cheuk R."/>
            <person name="Johnson-Hopson C."/>
            <person name="Khan S."/>
            <person name="Kim C."/>
            <person name="Altafi H."/>
            <person name="Bei B."/>
            <person name="Chin C."/>
            <person name="Chiou J."/>
            <person name="Choi E."/>
            <person name="Conn L."/>
            <person name="Conway A."/>
            <person name="Gonzalez A."/>
            <person name="Hansen N."/>
            <person name="Howing B."/>
            <person name="Koo T."/>
            <person name="Lam B."/>
            <person name="Lee J."/>
            <person name="Lenz C."/>
            <person name="Li J."/>
            <person name="Liu A."/>
            <person name="Liu J."/>
            <person name="Liu S."/>
            <person name="Mukharsky N."/>
            <person name="Nguyen M."/>
            <person name="Palm C."/>
            <person name="Pham P."/>
            <person name="Sakano H."/>
            <person name="Schwartz J."/>
            <person name="Southwick A."/>
            <person name="Thaveri A."/>
            <person name="Toriumi M."/>
            <person name="Vaysberg M."/>
            <person name="Yu G."/>
            <person name="Davis R."/>
            <person name="Federspiel N."/>
            <person name="Theologis A."/>
            <person name="Ecker J."/>
        </authorList>
    </citation>
    <scope>NUCLEOTIDE SEQUENCE</scope>
</reference>
<reference evidence="2" key="2">
    <citation type="submission" date="2000-06" db="EMBL/GenBank/DDBJ databases">
        <title>Genomic sequence for Arabidopsis thaliana BAC T10O22 from chromosome I.</title>
        <authorList>
            <person name="Shinn P."/>
            <person name="Brooks S."/>
            <person name="Buehler E."/>
            <person name="Chao Q."/>
            <person name="Johnson-Hopson C."/>
            <person name="Khan S."/>
            <person name="Kim C."/>
            <person name="Altafi H."/>
            <person name="Bei Q."/>
            <person name="Chin C."/>
            <person name="Chiou J."/>
            <person name="Choi E."/>
            <person name="Conn L."/>
            <person name="Conway A."/>
            <person name="Gonzales A."/>
            <person name="Hansen N."/>
            <person name="Howing B."/>
            <person name="Koo T."/>
            <person name="Lam B."/>
            <person name="Lee J."/>
            <person name="Lenz C."/>
            <person name="Li J."/>
            <person name="Liu A."/>
            <person name="Liu K."/>
            <person name="Liu S."/>
            <person name="Mukharsky N."/>
            <person name="Nguyen M."/>
            <person name="Palm C."/>
            <person name="Pham P."/>
            <person name="Sakano H."/>
            <person name="Schwartz J."/>
            <person name="Southwick A."/>
            <person name="Thaveri A."/>
            <person name="Toriumi M."/>
            <person name="Vaysberg M."/>
            <person name="Yu G."/>
            <person name="Federspiel N.A."/>
            <person name="Theologis A."/>
            <person name="Ecker J.R."/>
        </authorList>
    </citation>
    <scope>NUCLEOTIDE SEQUENCE</scope>
</reference>
<dbReference type="EMBL" id="AC069551">
    <property type="protein sequence ID" value="AAF78368.1"/>
    <property type="molecule type" value="Genomic_DNA"/>
</dbReference>
<reference key="1">
    <citation type="journal article" date="2000" name="Nature">
        <title>Sequence and analysis of chromosome 1 of the plant Arabidopsis thaliana.</title>
        <authorList>
            <person name="Theologis A."/>
            <person name="Ecker J.R."/>
            <person name="Palm C.J."/>
            <person name="Federspiel N.A."/>
            <person name="Kaul S."/>
            <person name="White O."/>
            <person name="Alonso J."/>
            <person name="Altafi H."/>
            <person name="Araujo R."/>
            <person name="Bowman C.L."/>
            <person name="Brooks S.Y."/>
            <person name="Buehler E."/>
            <person name="Chan A."/>
            <person name="Chao Q."/>
            <person name="Chen H."/>
            <person name="Cheuk R.F."/>
            <person name="Chin C.W."/>
            <person name="Chung M.K."/>
            <person name="Conn L."/>
            <person name="Conway A.B."/>
            <person name="Conway A.R."/>
            <person name="Creasy T.H."/>
            <person name="Dewar K."/>
            <person name="Dunn P."/>
            <person name="Etgu P."/>
            <person name="Feldblyum T.V."/>
            <person name="Feng J."/>
            <person name="Fong B."/>
            <person name="Fujii C.Y."/>
            <person name="Gill J.E."/>
            <person name="Goldsmith A.D."/>
            <person name="Haas B."/>
            <person name="Hansen N.F."/>
            <person name="Hughes B."/>
            <person name="Huizar L."/>
            <person name="Hunter J.L."/>
            <person name="Jenkins J."/>
            <person name="Johnson-Hopson C."/>
            <person name="Khan S."/>
            <person name="Khaykin E."/>
            <person name="Kim C.J."/>
            <person name="Koo H.L."/>
            <person name="Kremenetskaia I."/>
            <person name="Kurtz D.B."/>
            <person name="Kwan A."/>
            <person name="Lam B."/>
            <person name="Langin-Hooper S."/>
            <person name="Lee A."/>
            <person name="Lee J.M."/>
            <person name="Lenz C.A."/>
            <person name="Li J.H."/>
            <person name="Li Y."/>
            <person name="Lin X."/>
            <person name="Liu S.X."/>
            <person name="Liu Z.A."/>
            <person name="Luros J.S."/>
            <person name="Maiti R."/>
            <person name="Marziali A."/>
            <person name="Militscher J."/>
            <person name="Miranda M."/>
            <person name="Nguyen M."/>
            <person name="Nierman W.C."/>
            <person name="Osborne B.I."/>
            <person name="Pai G."/>
            <person name="Peterson J."/>
            <person name="Pham P.K."/>
            <person name="Rizzo M."/>
            <person name="Rooney T."/>
            <person name="Rowley D."/>
            <person name="Sakano H."/>
            <person name="Salzberg S.L."/>
            <person name="Schwartz J.R."/>
            <person name="Shinn P."/>
            <person name="Southwick A.M."/>
            <person name="Sun H."/>
            <person name="Tallon L.J."/>
            <person name="Tambunga G."/>
            <person name="Toriumi M.J."/>
            <person name="Town C.D."/>
            <person name="Utterback T."/>
            <person name="Van Aken S."/>
            <person name="Vaysberg M."/>
            <person name="Vysotskaia V.S."/>
            <person name="Walker M."/>
            <person name="Wu D."/>
            <person name="Yu G."/>
            <person name="Fraser C.M."/>
            <person name="Venter J.C."/>
            <person name="Davis R.W."/>
        </authorList>
    </citation>
    <scope>NUCLEOTIDE SEQUENCE [LARGE SCALE GENOMIC DNA]</scope>
    <source>
        <strain>cv. Columbia</strain>
    </source>
</reference>
<protein>
    <submittedName>
        <fullName evidence="2">T10O22.5</fullName>
    </submittedName>
</protein>
<sequence>MVFHFCSPPPFFSFQDSSFLCFIFHNRSDNFDFSLYILWLILVAFSFQVLSFHWFFLSQIVSCFEPYISFQWFCINSSIQHYVSLFLAWISNAVHILKHRFRLDACNCQLKEGQEFFDCMNI</sequence>
<dbReference type="AlphaFoldDB" id="Q9LM38"/>
<evidence type="ECO:0000313" key="2">
    <source>
        <dbReference type="EMBL" id="AAF78368.1"/>
    </source>
</evidence>
<feature type="transmembrane region" description="Helical" evidence="1">
    <location>
        <begin position="33"/>
        <end position="56"/>
    </location>
</feature>